<protein>
    <submittedName>
        <fullName evidence="2">Transporter</fullName>
    </submittedName>
</protein>
<sequence>MNKRFFYLSTFLGMTAAAALTAAEASAQEAPICTDRPTKANATCTVVAGAWQVEADGVNFTRNKAGGVVAKTTAYGATTVKYGLSDKSDLQVTWTPYVESRVTGANKISGSGDVYVRYKQALKTGGRTTVSVIPYVKIPTAADGLGNDEVEGGVALPVSVALDGFTLTFGPQADLLLDADGDGRHLAVTNLVNLARPISSTVTLYGELWTNTNFDPADTVTQFSADAAVVWLAAPTLQFDVGGNFGLNDKTPDAQVYVGVSKRF</sequence>
<dbReference type="RefSeq" id="WP_369062296.1">
    <property type="nucleotide sequence ID" value="NZ_CP158375.1"/>
</dbReference>
<feature type="chain" id="PRO_5044290478" evidence="1">
    <location>
        <begin position="28"/>
        <end position="264"/>
    </location>
</feature>
<dbReference type="EMBL" id="CP158375">
    <property type="protein sequence ID" value="XDO98421.1"/>
    <property type="molecule type" value="Genomic_DNA"/>
</dbReference>
<evidence type="ECO:0000313" key="2">
    <source>
        <dbReference type="EMBL" id="XDO98421.1"/>
    </source>
</evidence>
<feature type="signal peptide" evidence="1">
    <location>
        <begin position="1"/>
        <end position="27"/>
    </location>
</feature>
<dbReference type="InterPro" id="IPR025737">
    <property type="entry name" value="FApF"/>
</dbReference>
<accession>A0AB39KZ20</accession>
<proteinExistence type="predicted"/>
<gene>
    <name evidence="2" type="ORF">ABOZ73_08410</name>
</gene>
<dbReference type="Pfam" id="PF13557">
    <property type="entry name" value="Phenol_MetA_deg"/>
    <property type="match status" value="1"/>
</dbReference>
<name>A0AB39KZ20_9CAUL</name>
<organism evidence="2">
    <name type="scientific">Caulobacter sp. 73W</name>
    <dbReference type="NCBI Taxonomy" id="3161137"/>
    <lineage>
        <taxon>Bacteria</taxon>
        <taxon>Pseudomonadati</taxon>
        <taxon>Pseudomonadota</taxon>
        <taxon>Alphaproteobacteria</taxon>
        <taxon>Caulobacterales</taxon>
        <taxon>Caulobacteraceae</taxon>
        <taxon>Caulobacter</taxon>
    </lineage>
</organism>
<keyword evidence="1" id="KW-0732">Signal</keyword>
<evidence type="ECO:0000256" key="1">
    <source>
        <dbReference type="SAM" id="SignalP"/>
    </source>
</evidence>
<reference evidence="2" key="1">
    <citation type="submission" date="2024-06" db="EMBL/GenBank/DDBJ databases">
        <title>Caulobacter inopinatus, sp. nov.</title>
        <authorList>
            <person name="Donachie S.P."/>
        </authorList>
    </citation>
    <scope>NUCLEOTIDE SEQUENCE</scope>
    <source>
        <strain evidence="2">73W</strain>
    </source>
</reference>
<dbReference type="AlphaFoldDB" id="A0AB39KZ20"/>